<gene>
    <name evidence="3" type="primary">SNX14_1</name>
    <name evidence="3" type="ORF">XENOCAPTIV_017784</name>
</gene>
<evidence type="ECO:0000259" key="2">
    <source>
        <dbReference type="Pfam" id="PF08628"/>
    </source>
</evidence>
<dbReference type="Pfam" id="PF08628">
    <property type="entry name" value="Nexin_C"/>
    <property type="match status" value="1"/>
</dbReference>
<dbReference type="EMBL" id="JAHRIN010017176">
    <property type="protein sequence ID" value="MEQ2196912.1"/>
    <property type="molecule type" value="Genomic_DNA"/>
</dbReference>
<feature type="non-terminal residue" evidence="3">
    <location>
        <position position="1"/>
    </location>
</feature>
<evidence type="ECO:0000256" key="1">
    <source>
        <dbReference type="SAM" id="MobiDB-lite"/>
    </source>
</evidence>
<organism evidence="3 4">
    <name type="scientific">Xenoophorus captivus</name>
    <dbReference type="NCBI Taxonomy" id="1517983"/>
    <lineage>
        <taxon>Eukaryota</taxon>
        <taxon>Metazoa</taxon>
        <taxon>Chordata</taxon>
        <taxon>Craniata</taxon>
        <taxon>Vertebrata</taxon>
        <taxon>Euteleostomi</taxon>
        <taxon>Actinopterygii</taxon>
        <taxon>Neopterygii</taxon>
        <taxon>Teleostei</taxon>
        <taxon>Neoteleostei</taxon>
        <taxon>Acanthomorphata</taxon>
        <taxon>Ovalentaria</taxon>
        <taxon>Atherinomorphae</taxon>
        <taxon>Cyprinodontiformes</taxon>
        <taxon>Goodeidae</taxon>
        <taxon>Xenoophorus</taxon>
    </lineage>
</organism>
<evidence type="ECO:0000313" key="4">
    <source>
        <dbReference type="Proteomes" id="UP001434883"/>
    </source>
</evidence>
<name>A0ABV0QNJ1_9TELE</name>
<feature type="domain" description="Sorting nexin C-terminal" evidence="2">
    <location>
        <begin position="51"/>
        <end position="99"/>
    </location>
</feature>
<evidence type="ECO:0000313" key="3">
    <source>
        <dbReference type="EMBL" id="MEQ2196912.1"/>
    </source>
</evidence>
<sequence length="138" mass="15981">LFNELYRNNANLSDGPERKHNSNCFVEMMAVDGMYDYMMYVGRVVFRIPDWLHHILAAGRILFKNTFEAYMDQYMQSKLEAIVQEHRVVSLITQLRGTTLRNLQTLQQKFSSGVGQNETNRRKLHAHHNKPQGVTGGP</sequence>
<keyword evidence="4" id="KW-1185">Reference proteome</keyword>
<dbReference type="InterPro" id="IPR013937">
    <property type="entry name" value="Sorting_nexin_C"/>
</dbReference>
<reference evidence="3 4" key="1">
    <citation type="submission" date="2021-06" db="EMBL/GenBank/DDBJ databases">
        <authorList>
            <person name="Palmer J.M."/>
        </authorList>
    </citation>
    <scope>NUCLEOTIDE SEQUENCE [LARGE SCALE GENOMIC DNA]</scope>
    <source>
        <strain evidence="3 4">XC_2019</strain>
        <tissue evidence="3">Muscle</tissue>
    </source>
</reference>
<protein>
    <submittedName>
        <fullName evidence="3">Sorting nexin-14</fullName>
    </submittedName>
</protein>
<comment type="caution">
    <text evidence="3">The sequence shown here is derived from an EMBL/GenBank/DDBJ whole genome shotgun (WGS) entry which is preliminary data.</text>
</comment>
<proteinExistence type="predicted"/>
<feature type="region of interest" description="Disordered" evidence="1">
    <location>
        <begin position="111"/>
        <end position="138"/>
    </location>
</feature>
<dbReference type="Proteomes" id="UP001434883">
    <property type="component" value="Unassembled WGS sequence"/>
</dbReference>
<accession>A0ABV0QNJ1</accession>